<proteinExistence type="predicted"/>
<feature type="compositionally biased region" description="Low complexity" evidence="1">
    <location>
        <begin position="33"/>
        <end position="47"/>
    </location>
</feature>
<dbReference type="InterPro" id="IPR050327">
    <property type="entry name" value="Proton-linked_MCT"/>
</dbReference>
<dbReference type="Proteomes" id="UP000001876">
    <property type="component" value="Unassembled WGS sequence"/>
</dbReference>
<dbReference type="OrthoDB" id="5667at2759"/>
<keyword evidence="2" id="KW-0472">Membrane</keyword>
<reference evidence="3 4" key="1">
    <citation type="journal article" date="2009" name="Science">
        <title>Green evolution and dynamic adaptations revealed by genomes of the marine picoeukaryotes Micromonas.</title>
        <authorList>
            <person name="Worden A.Z."/>
            <person name="Lee J.H."/>
            <person name="Mock T."/>
            <person name="Rouze P."/>
            <person name="Simmons M.P."/>
            <person name="Aerts A.L."/>
            <person name="Allen A.E."/>
            <person name="Cuvelier M.L."/>
            <person name="Derelle E."/>
            <person name="Everett M.V."/>
            <person name="Foulon E."/>
            <person name="Grimwood J."/>
            <person name="Gundlach H."/>
            <person name="Henrissat B."/>
            <person name="Napoli C."/>
            <person name="McDonald S.M."/>
            <person name="Parker M.S."/>
            <person name="Rombauts S."/>
            <person name="Salamov A."/>
            <person name="Von Dassow P."/>
            <person name="Badger J.H."/>
            <person name="Coutinho P.M."/>
            <person name="Demir E."/>
            <person name="Dubchak I."/>
            <person name="Gentemann C."/>
            <person name="Eikrem W."/>
            <person name="Gready J.E."/>
            <person name="John U."/>
            <person name="Lanier W."/>
            <person name="Lindquist E.A."/>
            <person name="Lucas S."/>
            <person name="Mayer K.F."/>
            <person name="Moreau H."/>
            <person name="Not F."/>
            <person name="Otillar R."/>
            <person name="Panaud O."/>
            <person name="Pangilinan J."/>
            <person name="Paulsen I."/>
            <person name="Piegu B."/>
            <person name="Poliakov A."/>
            <person name="Robbens S."/>
            <person name="Schmutz J."/>
            <person name="Toulza E."/>
            <person name="Wyss T."/>
            <person name="Zelensky A."/>
            <person name="Zhou K."/>
            <person name="Armbrust E.V."/>
            <person name="Bhattacharya D."/>
            <person name="Goodenough U.W."/>
            <person name="Van de Peer Y."/>
            <person name="Grigoriev I.V."/>
        </authorList>
    </citation>
    <scope>NUCLEOTIDE SEQUENCE [LARGE SCALE GENOMIC DNA]</scope>
    <source>
        <strain evidence="3 4">CCMP1545</strain>
    </source>
</reference>
<feature type="transmembrane region" description="Helical" evidence="2">
    <location>
        <begin position="228"/>
        <end position="250"/>
    </location>
</feature>
<accession>C1MLZ7</accession>
<sequence length="532" mass="53975">MRRATTHRYRSISIPPAVVATSRASSAERRRGLAASCSTKPSSTKPKPSTKPPHRIPVGERRRRGARVAAAAAATASPSDDISKGFTDETSRASFAFIGAVLLNVLLGTLYCWSCYLVPLEQALGVGRGVLSGVFSLATIAFTASVFKLGPALYSRLNPAVIASGSALIAGAGMLVASKALSYVSVVPLFVGYGAMFGAAAGVGYGLSVQISGAENGARSLLGEGLTTGLVTSARAGGAFVFAPIIRALLDAGGVQLALSGMGAALIASSAPLWLLLSLGGLDAPLADRKRDKNDGEKTPEELERDAQLKPAMFTLWSSLGLGSFAGLMVVAHASALLQCHGAAIGVATAGVSIVSLFTTFGRVLGGWACDRAWCGATKVLRVVPFVAVPLMAWGAGAESSVVAAQAALAAASVVYGVFASAVPVELRRRTGPRDFARQYGKVYTAWGVAGLAAPWTAGLLYDANGDYTAALVVAMALCFGSAVAAFLLKPGRSHEEWAAAIEAGKRAIGSGSGSGIGGGEVAGSGNVAGKS</sequence>
<feature type="transmembrane region" description="Helical" evidence="2">
    <location>
        <begin position="444"/>
        <end position="462"/>
    </location>
</feature>
<name>C1MLZ7_MICPC</name>
<dbReference type="RefSeq" id="XP_003057306.1">
    <property type="nucleotide sequence ID" value="XM_003057260.1"/>
</dbReference>
<protein>
    <submittedName>
        <fullName evidence="3">Major facilitator superfamily</fullName>
    </submittedName>
</protein>
<feature type="transmembrane region" description="Helical" evidence="2">
    <location>
        <begin position="262"/>
        <end position="282"/>
    </location>
</feature>
<feature type="transmembrane region" description="Helical" evidence="2">
    <location>
        <begin position="125"/>
        <end position="147"/>
    </location>
</feature>
<dbReference type="InterPro" id="IPR036259">
    <property type="entry name" value="MFS_trans_sf"/>
</dbReference>
<dbReference type="GeneID" id="9682745"/>
<keyword evidence="2" id="KW-1133">Transmembrane helix</keyword>
<dbReference type="AlphaFoldDB" id="C1MLZ7"/>
<feature type="transmembrane region" description="Helical" evidence="2">
    <location>
        <begin position="380"/>
        <end position="397"/>
    </location>
</feature>
<gene>
    <name evidence="3" type="ORF">MICPUCDRAFT_56342</name>
</gene>
<dbReference type="OMA" id="CYLVPLE"/>
<keyword evidence="2" id="KW-0812">Transmembrane</keyword>
<dbReference type="EMBL" id="GG663737">
    <property type="protein sequence ID" value="EEH58951.1"/>
    <property type="molecule type" value="Genomic_DNA"/>
</dbReference>
<feature type="region of interest" description="Disordered" evidence="1">
    <location>
        <begin position="18"/>
        <end position="63"/>
    </location>
</feature>
<evidence type="ECO:0000256" key="2">
    <source>
        <dbReference type="SAM" id="Phobius"/>
    </source>
</evidence>
<feature type="transmembrane region" description="Helical" evidence="2">
    <location>
        <begin position="93"/>
        <end position="119"/>
    </location>
</feature>
<feature type="transmembrane region" description="Helical" evidence="2">
    <location>
        <begin position="468"/>
        <end position="489"/>
    </location>
</feature>
<dbReference type="SUPFAM" id="SSF103473">
    <property type="entry name" value="MFS general substrate transporter"/>
    <property type="match status" value="1"/>
</dbReference>
<feature type="transmembrane region" description="Helical" evidence="2">
    <location>
        <begin position="344"/>
        <end position="368"/>
    </location>
</feature>
<dbReference type="Gene3D" id="1.20.1250.20">
    <property type="entry name" value="MFS general substrate transporter like domains"/>
    <property type="match status" value="1"/>
</dbReference>
<feature type="transmembrane region" description="Helical" evidence="2">
    <location>
        <begin position="183"/>
        <end position="207"/>
    </location>
</feature>
<evidence type="ECO:0000313" key="3">
    <source>
        <dbReference type="EMBL" id="EEH58951.1"/>
    </source>
</evidence>
<organism evidence="4">
    <name type="scientific">Micromonas pusilla (strain CCMP1545)</name>
    <name type="common">Picoplanktonic green alga</name>
    <dbReference type="NCBI Taxonomy" id="564608"/>
    <lineage>
        <taxon>Eukaryota</taxon>
        <taxon>Viridiplantae</taxon>
        <taxon>Chlorophyta</taxon>
        <taxon>Mamiellophyceae</taxon>
        <taxon>Mamiellales</taxon>
        <taxon>Mamiellaceae</taxon>
        <taxon>Micromonas</taxon>
    </lineage>
</organism>
<evidence type="ECO:0000256" key="1">
    <source>
        <dbReference type="SAM" id="MobiDB-lite"/>
    </source>
</evidence>
<feature type="transmembrane region" description="Helical" evidence="2">
    <location>
        <begin position="314"/>
        <end position="338"/>
    </location>
</feature>
<keyword evidence="4" id="KW-1185">Reference proteome</keyword>
<evidence type="ECO:0000313" key="4">
    <source>
        <dbReference type="Proteomes" id="UP000001876"/>
    </source>
</evidence>
<dbReference type="PANTHER" id="PTHR11360">
    <property type="entry name" value="MONOCARBOXYLATE TRANSPORTER"/>
    <property type="match status" value="1"/>
</dbReference>
<dbReference type="KEGG" id="mpp:MICPUCDRAFT_56342"/>
<feature type="transmembrane region" description="Helical" evidence="2">
    <location>
        <begin position="403"/>
        <end position="423"/>
    </location>
</feature>
<feature type="transmembrane region" description="Helical" evidence="2">
    <location>
        <begin position="159"/>
        <end position="177"/>
    </location>
</feature>